<dbReference type="Pfam" id="PF20118">
    <property type="entry name" value="DUF6508"/>
    <property type="match status" value="1"/>
</dbReference>
<sequence length="139" mass="16116">MNVDRPDERFAALESYIQVFEDPMYVFGTWIEEHDDDGHEVTRHFEPSATADAFVHTCYALGWILPDFPWAEWTQSDEWRSLRDDPTTLARATTRQIAQVLTVLVRLNRSSEGALAEAFNSGLLTMIVRRVREIRLEET</sequence>
<gene>
    <name evidence="1" type="ORF">DK389_12345</name>
</gene>
<evidence type="ECO:0000313" key="2">
    <source>
        <dbReference type="Proteomes" id="UP000245926"/>
    </source>
</evidence>
<dbReference type="EMBL" id="CP029550">
    <property type="protein sequence ID" value="AWN41170.1"/>
    <property type="molecule type" value="Genomic_DNA"/>
</dbReference>
<dbReference type="AlphaFoldDB" id="A0A2U8W6L8"/>
<dbReference type="KEGG" id="mets:DK389_12345"/>
<reference evidence="2" key="1">
    <citation type="submission" date="2018-05" db="EMBL/GenBank/DDBJ databases">
        <title>Complete Genome Sequence of Methylobacterium sp. 17SD2-17.</title>
        <authorList>
            <person name="Srinivasan S."/>
        </authorList>
    </citation>
    <scope>NUCLEOTIDE SEQUENCE [LARGE SCALE GENOMIC DNA]</scope>
    <source>
        <strain evidence="2">17SD2-17</strain>
    </source>
</reference>
<dbReference type="RefSeq" id="WP_109889935.1">
    <property type="nucleotide sequence ID" value="NZ_CP029550.1"/>
</dbReference>
<dbReference type="InterPro" id="IPR045425">
    <property type="entry name" value="DUF6508"/>
</dbReference>
<organism evidence="1 2">
    <name type="scientific">Methylobacterium durans</name>
    <dbReference type="NCBI Taxonomy" id="2202825"/>
    <lineage>
        <taxon>Bacteria</taxon>
        <taxon>Pseudomonadati</taxon>
        <taxon>Pseudomonadota</taxon>
        <taxon>Alphaproteobacteria</taxon>
        <taxon>Hyphomicrobiales</taxon>
        <taxon>Methylobacteriaceae</taxon>
        <taxon>Methylobacterium</taxon>
    </lineage>
</organism>
<dbReference type="Proteomes" id="UP000245926">
    <property type="component" value="Chromosome"/>
</dbReference>
<keyword evidence="2" id="KW-1185">Reference proteome</keyword>
<accession>A0A2U8W6L8</accession>
<protein>
    <submittedName>
        <fullName evidence="1">Uncharacterized protein</fullName>
    </submittedName>
</protein>
<name>A0A2U8W6L8_9HYPH</name>
<proteinExistence type="predicted"/>
<dbReference type="OrthoDB" id="9806482at2"/>
<evidence type="ECO:0000313" key="1">
    <source>
        <dbReference type="EMBL" id="AWN41170.1"/>
    </source>
</evidence>